<dbReference type="InterPro" id="IPR042106">
    <property type="entry name" value="Nuo/plastoQ_OxRdtase_6_NuoJ"/>
</dbReference>
<reference evidence="2" key="1">
    <citation type="journal article" date="2020" name="MBio">
        <title>'Candidatus Ethanoperedens,' a Thermophilic Genus of Archaea Mediating the Anaerobic Oxidation of Ethane.</title>
        <authorList>
            <person name="Hahn C.J."/>
            <person name="Laso-Perez R."/>
            <person name="Vulcano F."/>
            <person name="Vaziourakis K.M."/>
            <person name="Stokke R."/>
            <person name="Steen I.H."/>
            <person name="Teske A."/>
            <person name="Boetius A."/>
            <person name="Liebeke M."/>
            <person name="Amann R."/>
            <person name="Knittel K."/>
            <person name="Wegener G."/>
        </authorList>
    </citation>
    <scope>NUCLEOTIDE SEQUENCE</scope>
    <source>
        <strain evidence="2">GoM-Arc1-LC-WB58</strain>
    </source>
</reference>
<dbReference type="InterPro" id="IPR001457">
    <property type="entry name" value="NADH_UbQ/plastoQ_OxRdtase_su6"/>
</dbReference>
<dbReference type="PANTHER" id="PTHR33269">
    <property type="entry name" value="NADH-UBIQUINONE OXIDOREDUCTASE CHAIN 6"/>
    <property type="match status" value="1"/>
</dbReference>
<feature type="transmembrane region" description="Helical" evidence="1">
    <location>
        <begin position="12"/>
        <end position="33"/>
    </location>
</feature>
<sequence length="91" mass="9818">MVLTFSSNLDLGLFVFIIIGAAAVFCSLMVVHAKNIVHSAVYLAGLMITLAAMFITLNAEFVASIQVLVYVGAVVTLILFAIMLTRREEVP</sequence>
<dbReference type="PANTHER" id="PTHR33269:SF17">
    <property type="entry name" value="NADH-UBIQUINONE OXIDOREDUCTASE CHAIN 6"/>
    <property type="match status" value="1"/>
</dbReference>
<protein>
    <submittedName>
        <fullName evidence="2">Short chain dehydrogenase</fullName>
    </submittedName>
</protein>
<keyword evidence="1" id="KW-0812">Transmembrane</keyword>
<keyword evidence="1" id="KW-0472">Membrane</keyword>
<accession>A0A848DBP3</accession>
<gene>
    <name evidence="2" type="ORF">GIS02_05905</name>
</gene>
<evidence type="ECO:0000313" key="3">
    <source>
        <dbReference type="Proteomes" id="UP000606580"/>
    </source>
</evidence>
<proteinExistence type="predicted"/>
<dbReference type="Proteomes" id="UP000606580">
    <property type="component" value="Unassembled WGS sequence"/>
</dbReference>
<name>A0A848DBP3_9EURY</name>
<dbReference type="Pfam" id="PF00499">
    <property type="entry name" value="Oxidored_q3"/>
    <property type="match status" value="1"/>
</dbReference>
<evidence type="ECO:0000313" key="2">
    <source>
        <dbReference type="EMBL" id="NMG83717.1"/>
    </source>
</evidence>
<feature type="transmembrane region" description="Helical" evidence="1">
    <location>
        <begin position="40"/>
        <end position="59"/>
    </location>
</feature>
<dbReference type="EMBL" id="WNEG01000100">
    <property type="protein sequence ID" value="NMG83717.1"/>
    <property type="molecule type" value="Genomic_DNA"/>
</dbReference>
<feature type="transmembrane region" description="Helical" evidence="1">
    <location>
        <begin position="65"/>
        <end position="85"/>
    </location>
</feature>
<comment type="caution">
    <text evidence="2">The sequence shown here is derived from an EMBL/GenBank/DDBJ whole genome shotgun (WGS) entry which is preliminary data.</text>
</comment>
<evidence type="ECO:0000256" key="1">
    <source>
        <dbReference type="SAM" id="Phobius"/>
    </source>
</evidence>
<keyword evidence="1" id="KW-1133">Transmembrane helix</keyword>
<dbReference type="AlphaFoldDB" id="A0A848DBP3"/>
<dbReference type="Gene3D" id="1.20.120.1200">
    <property type="entry name" value="NADH-ubiquinone/plastoquinone oxidoreductase chain 6, subunit NuoJ"/>
    <property type="match status" value="1"/>
</dbReference>
<organism evidence="2 3">
    <name type="scientific">Candidatus Ethanoperedens thermophilum</name>
    <dbReference type="NCBI Taxonomy" id="2766897"/>
    <lineage>
        <taxon>Archaea</taxon>
        <taxon>Methanobacteriati</taxon>
        <taxon>Methanobacteriota</taxon>
        <taxon>Stenosarchaea group</taxon>
        <taxon>Methanomicrobia</taxon>
        <taxon>Methanosarcinales</taxon>
        <taxon>Methanosarcinales incertae sedis</taxon>
        <taxon>GOM Arc I cluster</taxon>
        <taxon>Candidatus Ethanoperedens</taxon>
    </lineage>
</organism>
<dbReference type="GO" id="GO:0008137">
    <property type="term" value="F:NADH dehydrogenase (ubiquinone) activity"/>
    <property type="evidence" value="ECO:0007669"/>
    <property type="project" value="InterPro"/>
</dbReference>